<evidence type="ECO:0000313" key="6">
    <source>
        <dbReference type="EMBL" id="SKA04820.1"/>
    </source>
</evidence>
<dbReference type="Proteomes" id="UP000190367">
    <property type="component" value="Unassembled WGS sequence"/>
</dbReference>
<evidence type="ECO:0000256" key="3">
    <source>
        <dbReference type="ARBA" id="ARBA00022801"/>
    </source>
</evidence>
<comment type="catalytic activity">
    <reaction evidence="4 5">
        <text>L-glutamine + H2O = L-glutamate + NH4(+)</text>
        <dbReference type="Rhea" id="RHEA:15889"/>
        <dbReference type="ChEBI" id="CHEBI:15377"/>
        <dbReference type="ChEBI" id="CHEBI:28938"/>
        <dbReference type="ChEBI" id="CHEBI:29985"/>
        <dbReference type="ChEBI" id="CHEBI:58359"/>
        <dbReference type="EC" id="3.5.1.2"/>
    </reaction>
</comment>
<organism evidence="6 7">
    <name type="scientific">Chitinophaga eiseniae</name>
    <dbReference type="NCBI Taxonomy" id="634771"/>
    <lineage>
        <taxon>Bacteria</taxon>
        <taxon>Pseudomonadati</taxon>
        <taxon>Bacteroidota</taxon>
        <taxon>Chitinophagia</taxon>
        <taxon>Chitinophagales</taxon>
        <taxon>Chitinophagaceae</taxon>
        <taxon>Chitinophaga</taxon>
    </lineage>
</organism>
<keyword evidence="5" id="KW-0007">Acetylation</keyword>
<dbReference type="NCBIfam" id="NF009020">
    <property type="entry name" value="PRK12356.1"/>
    <property type="match status" value="1"/>
</dbReference>
<dbReference type="GO" id="GO:0006537">
    <property type="term" value="P:glutamate biosynthetic process"/>
    <property type="evidence" value="ECO:0007669"/>
    <property type="project" value="TreeGrafter"/>
</dbReference>
<dbReference type="InterPro" id="IPR015868">
    <property type="entry name" value="Glutaminase"/>
</dbReference>
<feature type="binding site" evidence="5">
    <location>
        <position position="297"/>
    </location>
    <ligand>
        <name>substrate</name>
    </ligand>
</feature>
<dbReference type="GO" id="GO:0004359">
    <property type="term" value="F:glutaminase activity"/>
    <property type="evidence" value="ECO:0007669"/>
    <property type="project" value="UniProtKB-UniRule"/>
</dbReference>
<evidence type="ECO:0000256" key="4">
    <source>
        <dbReference type="ARBA" id="ARBA00049534"/>
    </source>
</evidence>
<feature type="binding site" evidence="5">
    <location>
        <position position="152"/>
    </location>
    <ligand>
        <name>substrate</name>
    </ligand>
</feature>
<feature type="binding site" evidence="5">
    <location>
        <position position="227"/>
    </location>
    <ligand>
        <name>substrate</name>
    </ligand>
</feature>
<keyword evidence="3 5" id="KW-0378">Hydrolase</keyword>
<dbReference type="EMBL" id="FUWZ01000002">
    <property type="protein sequence ID" value="SKA04820.1"/>
    <property type="molecule type" value="Genomic_DNA"/>
</dbReference>
<dbReference type="PANTHER" id="PTHR12544:SF48">
    <property type="entry name" value="GLUTAMINASE 1"/>
    <property type="match status" value="1"/>
</dbReference>
<dbReference type="EC" id="3.5.1.2" evidence="2 5"/>
<dbReference type="GO" id="GO:0006543">
    <property type="term" value="P:L-glutamine catabolic process"/>
    <property type="evidence" value="ECO:0007669"/>
    <property type="project" value="TreeGrafter"/>
</dbReference>
<feature type="binding site" evidence="5">
    <location>
        <position position="279"/>
    </location>
    <ligand>
        <name>substrate</name>
    </ligand>
</feature>
<dbReference type="AlphaFoldDB" id="A0A1T4QM34"/>
<sequence length="347" mass="37589">MPLHEVLTSFTQRKLLCLLAGMLCCWGYSDAQKKTMPSEKRIREVMQQAYHQFKSSSGGANASYIPYLANVDPELYGIAICTADGKVLELGDSKYEFGIESISKVFVLALALQQRGARAVEDSIGVNATGMPFNSVMAVELDPQRAVNPLVNAGAMATNSFIRAPSSAAKWMMIDDMMARFASRRLSVIQQLYASETATNLHNRAIAWLLYSYGRFYDDVSEAVDLYTRACSYGSSTRDLAIMAGTLANSGINPVTREKVIDAALCPRILATMLTEGLYDNTGSWIYHAGVPAKSGVGGGMIAVAPGKMAIAVFAPPLDKSGNSVKAQKTLQYIIDELKLNLLLPQG</sequence>
<evidence type="ECO:0000256" key="5">
    <source>
        <dbReference type="HAMAP-Rule" id="MF_00313"/>
    </source>
</evidence>
<protein>
    <recommendedName>
        <fullName evidence="2 5">Glutaminase</fullName>
        <ecNumber evidence="2 5">3.5.1.2</ecNumber>
    </recommendedName>
</protein>
<evidence type="ECO:0000313" key="7">
    <source>
        <dbReference type="Proteomes" id="UP000190367"/>
    </source>
</evidence>
<dbReference type="NCBIfam" id="TIGR03814">
    <property type="entry name" value="Gln_ase"/>
    <property type="match status" value="1"/>
</dbReference>
<accession>A0A1T4QM34</accession>
<dbReference type="STRING" id="634771.SAMN04488128_102455"/>
<dbReference type="PANTHER" id="PTHR12544">
    <property type="entry name" value="GLUTAMINASE"/>
    <property type="match status" value="1"/>
</dbReference>
<dbReference type="Gene3D" id="3.40.710.10">
    <property type="entry name" value="DD-peptidase/beta-lactamase superfamily"/>
    <property type="match status" value="1"/>
</dbReference>
<dbReference type="Pfam" id="PF04960">
    <property type="entry name" value="Glutaminase"/>
    <property type="match status" value="1"/>
</dbReference>
<evidence type="ECO:0000256" key="2">
    <source>
        <dbReference type="ARBA" id="ARBA00012918"/>
    </source>
</evidence>
<keyword evidence="7" id="KW-1185">Reference proteome</keyword>
<feature type="binding site" evidence="5">
    <location>
        <position position="203"/>
    </location>
    <ligand>
        <name>substrate</name>
    </ligand>
</feature>
<reference evidence="7" key="1">
    <citation type="submission" date="2017-02" db="EMBL/GenBank/DDBJ databases">
        <authorList>
            <person name="Varghese N."/>
            <person name="Submissions S."/>
        </authorList>
    </citation>
    <scope>NUCLEOTIDE SEQUENCE [LARGE SCALE GENOMIC DNA]</scope>
    <source>
        <strain evidence="7">DSM 22224</strain>
    </source>
</reference>
<proteinExistence type="inferred from homology"/>
<feature type="binding site" evidence="5">
    <location>
        <position position="196"/>
    </location>
    <ligand>
        <name>substrate</name>
    </ligand>
</feature>
<evidence type="ECO:0000256" key="1">
    <source>
        <dbReference type="ARBA" id="ARBA00011076"/>
    </source>
</evidence>
<name>A0A1T4QM34_9BACT</name>
<comment type="similarity">
    <text evidence="1 5">Belongs to the glutaminase family.</text>
</comment>
<dbReference type="HAMAP" id="MF_00313">
    <property type="entry name" value="Glutaminase"/>
    <property type="match status" value="1"/>
</dbReference>
<dbReference type="SUPFAM" id="SSF56601">
    <property type="entry name" value="beta-lactamase/transpeptidase-like"/>
    <property type="match status" value="1"/>
</dbReference>
<dbReference type="RefSeq" id="WP_200816991.1">
    <property type="nucleotide sequence ID" value="NZ_FUWZ01000002.1"/>
</dbReference>
<dbReference type="InterPro" id="IPR012338">
    <property type="entry name" value="Beta-lactam/transpept-like"/>
</dbReference>
<feature type="binding site" evidence="5">
    <location>
        <position position="101"/>
    </location>
    <ligand>
        <name>substrate</name>
    </ligand>
</feature>
<comment type="subunit">
    <text evidence="5">Homotetramer.</text>
</comment>
<gene>
    <name evidence="5" type="primary">glsA</name>
    <name evidence="6" type="ORF">SAMN04488128_102455</name>
</gene>